<dbReference type="EMBL" id="CM000880">
    <property type="protein sequence ID" value="PNT75501.1"/>
    <property type="molecule type" value="Genomic_DNA"/>
</dbReference>
<accession>A0A2K2DMJ8</accession>
<evidence type="ECO:0000313" key="1">
    <source>
        <dbReference type="EMBL" id="PNT75501.1"/>
    </source>
</evidence>
<reference evidence="2" key="3">
    <citation type="submission" date="2018-08" db="UniProtKB">
        <authorList>
            <consortium name="EnsemblPlants"/>
        </authorList>
    </citation>
    <scope>IDENTIFICATION</scope>
    <source>
        <strain evidence="2">cv. Bd21</strain>
    </source>
</reference>
<dbReference type="InParanoid" id="A0A2K2DMJ8"/>
<dbReference type="AlphaFoldDB" id="A0A2K2DMJ8"/>
<reference evidence="1 2" key="1">
    <citation type="journal article" date="2010" name="Nature">
        <title>Genome sequencing and analysis of the model grass Brachypodium distachyon.</title>
        <authorList>
            <consortium name="International Brachypodium Initiative"/>
        </authorList>
    </citation>
    <scope>NUCLEOTIDE SEQUENCE [LARGE SCALE GENOMIC DNA]</scope>
    <source>
        <strain evidence="1 2">Bd21</strain>
    </source>
</reference>
<evidence type="ECO:0000313" key="2">
    <source>
        <dbReference type="EnsemblPlants" id="PNT75501"/>
    </source>
</evidence>
<dbReference type="Gramene" id="PNT75501">
    <property type="protein sequence ID" value="PNT75501"/>
    <property type="gene ID" value="BRADI_1g33651v3"/>
</dbReference>
<name>A0A2K2DMJ8_BRADI</name>
<dbReference type="EnsemblPlants" id="PNT75501">
    <property type="protein sequence ID" value="PNT75501"/>
    <property type="gene ID" value="BRADI_1g33651v3"/>
</dbReference>
<sequence length="131" mass="14665">MRFPLLKSTTVVLFLVMFACVLQIMDLVDPFKMTRLPSFEIVSSNEVVFLIGLSLFATHAEVNLETVLNHMPRYQLLSENLLCVSKKPSAYLPFLERSLSSTASAWPAKMVSVVAEIAGMSRKKSKVKPSR</sequence>
<dbReference type="OrthoDB" id="718410at2759"/>
<evidence type="ECO:0000313" key="3">
    <source>
        <dbReference type="Proteomes" id="UP000008810"/>
    </source>
</evidence>
<proteinExistence type="predicted"/>
<dbReference type="FunCoup" id="A0A2K2DMJ8">
    <property type="interactions" value="252"/>
</dbReference>
<gene>
    <name evidence="1" type="ORF">BRADI_1g33651v3</name>
</gene>
<reference evidence="1" key="2">
    <citation type="submission" date="2017-06" db="EMBL/GenBank/DDBJ databases">
        <title>WGS assembly of Brachypodium distachyon.</title>
        <authorList>
            <consortium name="The International Brachypodium Initiative"/>
            <person name="Lucas S."/>
            <person name="Harmon-Smith M."/>
            <person name="Lail K."/>
            <person name="Tice H."/>
            <person name="Grimwood J."/>
            <person name="Bruce D."/>
            <person name="Barry K."/>
            <person name="Shu S."/>
            <person name="Lindquist E."/>
            <person name="Wang M."/>
            <person name="Pitluck S."/>
            <person name="Vogel J.P."/>
            <person name="Garvin D.F."/>
            <person name="Mockler T.C."/>
            <person name="Schmutz J."/>
            <person name="Rokhsar D."/>
            <person name="Bevan M.W."/>
        </authorList>
    </citation>
    <scope>NUCLEOTIDE SEQUENCE</scope>
    <source>
        <strain evidence="1">Bd21</strain>
    </source>
</reference>
<protein>
    <submittedName>
        <fullName evidence="1 2">Uncharacterized protein</fullName>
    </submittedName>
</protein>
<dbReference type="PROSITE" id="PS51257">
    <property type="entry name" value="PROKAR_LIPOPROTEIN"/>
    <property type="match status" value="1"/>
</dbReference>
<organism evidence="1">
    <name type="scientific">Brachypodium distachyon</name>
    <name type="common">Purple false brome</name>
    <name type="synonym">Trachynia distachya</name>
    <dbReference type="NCBI Taxonomy" id="15368"/>
    <lineage>
        <taxon>Eukaryota</taxon>
        <taxon>Viridiplantae</taxon>
        <taxon>Streptophyta</taxon>
        <taxon>Embryophyta</taxon>
        <taxon>Tracheophyta</taxon>
        <taxon>Spermatophyta</taxon>
        <taxon>Magnoliopsida</taxon>
        <taxon>Liliopsida</taxon>
        <taxon>Poales</taxon>
        <taxon>Poaceae</taxon>
        <taxon>BOP clade</taxon>
        <taxon>Pooideae</taxon>
        <taxon>Stipodae</taxon>
        <taxon>Brachypodieae</taxon>
        <taxon>Brachypodium</taxon>
    </lineage>
</organism>
<keyword evidence="3" id="KW-1185">Reference proteome</keyword>
<dbReference type="Proteomes" id="UP000008810">
    <property type="component" value="Chromosome 1"/>
</dbReference>